<feature type="transmembrane region" description="Helical" evidence="10">
    <location>
        <begin position="63"/>
        <end position="87"/>
    </location>
</feature>
<dbReference type="Gene3D" id="1.20.1070.10">
    <property type="entry name" value="Rhodopsin 7-helix transmembrane proteins"/>
    <property type="match status" value="1"/>
</dbReference>
<dbReference type="SUPFAM" id="SSF81321">
    <property type="entry name" value="Family A G protein-coupled receptor-like"/>
    <property type="match status" value="1"/>
</dbReference>
<dbReference type="InterPro" id="IPR000276">
    <property type="entry name" value="GPCR_Rhodpsn"/>
</dbReference>
<evidence type="ECO:0000256" key="4">
    <source>
        <dbReference type="ARBA" id="ARBA00022989"/>
    </source>
</evidence>
<keyword evidence="8 9" id="KW-0807">Transducer</keyword>
<feature type="transmembrane region" description="Helical" evidence="10">
    <location>
        <begin position="304"/>
        <end position="324"/>
    </location>
</feature>
<evidence type="ECO:0000313" key="12">
    <source>
        <dbReference type="EMBL" id="CAH1777331.1"/>
    </source>
</evidence>
<evidence type="ECO:0000256" key="3">
    <source>
        <dbReference type="ARBA" id="ARBA00022692"/>
    </source>
</evidence>
<organism evidence="12 13">
    <name type="scientific">Owenia fusiformis</name>
    <name type="common">Polychaete worm</name>
    <dbReference type="NCBI Taxonomy" id="6347"/>
    <lineage>
        <taxon>Eukaryota</taxon>
        <taxon>Metazoa</taxon>
        <taxon>Spiralia</taxon>
        <taxon>Lophotrochozoa</taxon>
        <taxon>Annelida</taxon>
        <taxon>Polychaeta</taxon>
        <taxon>Sedentaria</taxon>
        <taxon>Canalipalpata</taxon>
        <taxon>Sabellida</taxon>
        <taxon>Oweniida</taxon>
        <taxon>Oweniidae</taxon>
        <taxon>Owenia</taxon>
    </lineage>
</organism>
<comment type="caution">
    <text evidence="12">The sequence shown here is derived from an EMBL/GenBank/DDBJ whole genome shotgun (WGS) entry which is preliminary data.</text>
</comment>
<sequence>MFNEYQNRTLVSVANANRFDNKLGLIILVTTMSLFCLFAIGGNVVIIVTVFCSRRLRDTTSAFLLNLALSDLMVGALVMPLVISNLFLGNTYDVAGCKIAGFLTSVCCIGSALSLASISMDRYQAIINCFEYTSRSSIKYITKVVIWIWTQAVICSTLPLLGWGNIDYRKFRYICSIDWTYHLSYAIFMLVTCFAFPLMVITYCYVKIIKVARQHARRIADISIQLTRDNHNSPTTGTNSGALALAMLDPIARISMFNSTHSGENFSQVDHEENSVASNADFDHDTTSTTSNVGQSNTKKSLKATLRLFALILVYLICWFPYVVVSMKTTIDNHTGHDPSTPEIHAIATWLLLMNSAINPYIYTMTNKRFRHTLKRMLRGQKKRKRVKHTRFREADTRHHSMASNATITTKTTRSSSAFSAASDSAYRNSICTSEITQDSYISDLRQVEADLAPLPKRGGSVSMTNSSGQFLEVPKLNYGGVEQDTLTYDKARSQSITAESSLLVDLHAVRALHEKKHTSRRVSADPVLAPSRVRLESIDEDSEPSPTKQNPIAQSTCVITDLI</sequence>
<dbReference type="CDD" id="cd00637">
    <property type="entry name" value="7tm_classA_rhodopsin-like"/>
    <property type="match status" value="1"/>
</dbReference>
<keyword evidence="3 9" id="KW-0812">Transmembrane</keyword>
<dbReference type="Pfam" id="PF00001">
    <property type="entry name" value="7tm_1"/>
    <property type="match status" value="1"/>
</dbReference>
<dbReference type="SMART" id="SM01381">
    <property type="entry name" value="7TM_GPCR_Srsx"/>
    <property type="match status" value="1"/>
</dbReference>
<dbReference type="InterPro" id="IPR017452">
    <property type="entry name" value="GPCR_Rhodpsn_7TM"/>
</dbReference>
<dbReference type="PANTHER" id="PTHR22752">
    <property type="entry name" value="G PROTEIN-COUPLED RECEPTOR"/>
    <property type="match status" value="1"/>
</dbReference>
<dbReference type="GO" id="GO:0004930">
    <property type="term" value="F:G protein-coupled receptor activity"/>
    <property type="evidence" value="ECO:0007669"/>
    <property type="project" value="UniProtKB-KW"/>
</dbReference>
<protein>
    <recommendedName>
        <fullName evidence="11">G-protein coupled receptors family 1 profile domain-containing protein</fullName>
    </recommendedName>
</protein>
<keyword evidence="13" id="KW-1185">Reference proteome</keyword>
<evidence type="ECO:0000256" key="6">
    <source>
        <dbReference type="ARBA" id="ARBA00023136"/>
    </source>
</evidence>
<reference evidence="12" key="1">
    <citation type="submission" date="2022-03" db="EMBL/GenBank/DDBJ databases">
        <authorList>
            <person name="Martin C."/>
        </authorList>
    </citation>
    <scope>NUCLEOTIDE SEQUENCE</scope>
</reference>
<dbReference type="Proteomes" id="UP000749559">
    <property type="component" value="Unassembled WGS sequence"/>
</dbReference>
<evidence type="ECO:0000256" key="10">
    <source>
        <dbReference type="SAM" id="Phobius"/>
    </source>
</evidence>
<proteinExistence type="inferred from homology"/>
<keyword evidence="4 10" id="KW-1133">Transmembrane helix</keyword>
<evidence type="ECO:0000256" key="7">
    <source>
        <dbReference type="ARBA" id="ARBA00023170"/>
    </source>
</evidence>
<keyword evidence="6 10" id="KW-0472">Membrane</keyword>
<feature type="transmembrane region" description="Helical" evidence="10">
    <location>
        <begin position="99"/>
        <end position="119"/>
    </location>
</feature>
<evidence type="ECO:0000256" key="2">
    <source>
        <dbReference type="ARBA" id="ARBA00022475"/>
    </source>
</evidence>
<dbReference type="PRINTS" id="PR00237">
    <property type="entry name" value="GPCRRHODOPSN"/>
</dbReference>
<name>A0A8S4N8M6_OWEFU</name>
<dbReference type="EMBL" id="CAIIXF020000002">
    <property type="protein sequence ID" value="CAH1777331.1"/>
    <property type="molecule type" value="Genomic_DNA"/>
</dbReference>
<dbReference type="PROSITE" id="PS00237">
    <property type="entry name" value="G_PROTEIN_RECEP_F1_1"/>
    <property type="match status" value="1"/>
</dbReference>
<dbReference type="AlphaFoldDB" id="A0A8S4N8M6"/>
<evidence type="ECO:0000313" key="13">
    <source>
        <dbReference type="Proteomes" id="UP000749559"/>
    </source>
</evidence>
<evidence type="ECO:0000256" key="8">
    <source>
        <dbReference type="ARBA" id="ARBA00023224"/>
    </source>
</evidence>
<dbReference type="OrthoDB" id="10071887at2759"/>
<evidence type="ECO:0000256" key="5">
    <source>
        <dbReference type="ARBA" id="ARBA00023040"/>
    </source>
</evidence>
<evidence type="ECO:0000256" key="1">
    <source>
        <dbReference type="ARBA" id="ARBA00004651"/>
    </source>
</evidence>
<keyword evidence="2" id="KW-1003">Cell membrane</keyword>
<feature type="transmembrane region" description="Helical" evidence="10">
    <location>
        <begin position="25"/>
        <end position="51"/>
    </location>
</feature>
<gene>
    <name evidence="12" type="ORF">OFUS_LOCUS4386</name>
</gene>
<feature type="transmembrane region" description="Helical" evidence="10">
    <location>
        <begin position="140"/>
        <end position="163"/>
    </location>
</feature>
<comment type="subcellular location">
    <subcellularLocation>
        <location evidence="1">Cell membrane</location>
        <topology evidence="1">Multi-pass membrane protein</topology>
    </subcellularLocation>
</comment>
<keyword evidence="5 9" id="KW-0297">G-protein coupled receptor</keyword>
<keyword evidence="7 9" id="KW-0675">Receptor</keyword>
<feature type="transmembrane region" description="Helical" evidence="10">
    <location>
        <begin position="183"/>
        <end position="206"/>
    </location>
</feature>
<accession>A0A8S4N8M6</accession>
<feature type="domain" description="G-protein coupled receptors family 1 profile" evidence="11">
    <location>
        <begin position="42"/>
        <end position="363"/>
    </location>
</feature>
<dbReference type="GO" id="GO:0005886">
    <property type="term" value="C:plasma membrane"/>
    <property type="evidence" value="ECO:0007669"/>
    <property type="project" value="UniProtKB-SubCell"/>
</dbReference>
<evidence type="ECO:0000259" key="11">
    <source>
        <dbReference type="PROSITE" id="PS50262"/>
    </source>
</evidence>
<evidence type="ECO:0000256" key="9">
    <source>
        <dbReference type="RuleBase" id="RU000688"/>
    </source>
</evidence>
<comment type="similarity">
    <text evidence="9">Belongs to the G-protein coupled receptor 1 family.</text>
</comment>
<dbReference type="PROSITE" id="PS50262">
    <property type="entry name" value="G_PROTEIN_RECEP_F1_2"/>
    <property type="match status" value="1"/>
</dbReference>
<dbReference type="PANTHER" id="PTHR22752:SF14">
    <property type="entry name" value="G-PROTEIN COUPLED RECEPTORS FAMILY 1 PROFILE DOMAIN-CONTAINING PROTEIN"/>
    <property type="match status" value="1"/>
</dbReference>
<feature type="transmembrane region" description="Helical" evidence="10">
    <location>
        <begin position="344"/>
        <end position="363"/>
    </location>
</feature>